<keyword evidence="5 10" id="KW-0444">Lipid biosynthesis</keyword>
<dbReference type="InterPro" id="IPR010084">
    <property type="entry name" value="FabZ"/>
</dbReference>
<dbReference type="PANTHER" id="PTHR30272">
    <property type="entry name" value="3-HYDROXYACYL-[ACYL-CARRIER-PROTEIN] DEHYDRATASE"/>
    <property type="match status" value="1"/>
</dbReference>
<evidence type="ECO:0000256" key="10">
    <source>
        <dbReference type="HAMAP-Rule" id="MF_00406"/>
    </source>
</evidence>
<dbReference type="InterPro" id="IPR029069">
    <property type="entry name" value="HotDog_dom_sf"/>
</dbReference>
<comment type="caution">
    <text evidence="11">The sequence shown here is derived from an EMBL/GenBank/DDBJ whole genome shotgun (WGS) entry which is preliminary data.</text>
</comment>
<dbReference type="SUPFAM" id="SSF54637">
    <property type="entry name" value="Thioesterase/thiol ester dehydrase-isomerase"/>
    <property type="match status" value="1"/>
</dbReference>
<comment type="function">
    <text evidence="9 10">Involved in unsaturated fatty acids biosynthesis. Catalyzes the dehydration of short chain beta-hydroxyacyl-ACPs and long chain saturated and unsaturated beta-hydroxyacyl-ACPs.</text>
</comment>
<dbReference type="Gene3D" id="3.10.129.10">
    <property type="entry name" value="Hotdog Thioesterase"/>
    <property type="match status" value="1"/>
</dbReference>
<organism evidence="11 12">
    <name type="scientific">Carboxydothermus ferrireducens DSM 11255</name>
    <dbReference type="NCBI Taxonomy" id="1119529"/>
    <lineage>
        <taxon>Bacteria</taxon>
        <taxon>Bacillati</taxon>
        <taxon>Bacillota</taxon>
        <taxon>Clostridia</taxon>
        <taxon>Thermoanaerobacterales</taxon>
        <taxon>Thermoanaerobacteraceae</taxon>
        <taxon>Carboxydothermus</taxon>
    </lineage>
</organism>
<dbReference type="NCBIfam" id="NF000582">
    <property type="entry name" value="PRK00006.1"/>
    <property type="match status" value="1"/>
</dbReference>
<evidence type="ECO:0000256" key="1">
    <source>
        <dbReference type="ARBA" id="ARBA00001055"/>
    </source>
</evidence>
<evidence type="ECO:0000256" key="8">
    <source>
        <dbReference type="ARBA" id="ARBA00023239"/>
    </source>
</evidence>
<evidence type="ECO:0000256" key="4">
    <source>
        <dbReference type="ARBA" id="ARBA00022490"/>
    </source>
</evidence>
<dbReference type="NCBIfam" id="TIGR01750">
    <property type="entry name" value="fabZ"/>
    <property type="match status" value="1"/>
</dbReference>
<sequence length="144" mass="15521">MSEAIKDVTEIMNILPHRYPFLLVDKILEVVPGEKAVGIKNVTINEPFFQGHFPGRPIMPGVLLLEAMAQVGAVAILTDERYAGKLPMFAGIDGARFRKPVLPGDQVVFEVGLLKIKGSLGKARGSGKVNGELVVEAEILFALA</sequence>
<comment type="catalytic activity">
    <reaction evidence="1 10">
        <text>a (3R)-hydroxyacyl-[ACP] = a (2E)-enoyl-[ACP] + H2O</text>
        <dbReference type="Rhea" id="RHEA:13097"/>
        <dbReference type="Rhea" id="RHEA-COMP:9925"/>
        <dbReference type="Rhea" id="RHEA-COMP:9945"/>
        <dbReference type="ChEBI" id="CHEBI:15377"/>
        <dbReference type="ChEBI" id="CHEBI:78784"/>
        <dbReference type="ChEBI" id="CHEBI:78827"/>
        <dbReference type="EC" id="4.2.1.59"/>
    </reaction>
</comment>
<keyword evidence="12" id="KW-1185">Reference proteome</keyword>
<accession>A0ABX2R918</accession>
<gene>
    <name evidence="10" type="primary">fabZ</name>
    <name evidence="11" type="ORF">HDG70_001391</name>
</gene>
<evidence type="ECO:0000256" key="2">
    <source>
        <dbReference type="ARBA" id="ARBA00004496"/>
    </source>
</evidence>
<keyword evidence="6 10" id="KW-0441">Lipid A biosynthesis</keyword>
<reference evidence="11 12" key="1">
    <citation type="submission" date="2020-07" db="EMBL/GenBank/DDBJ databases">
        <title>Genomic Encyclopedia of Type Strains, Phase III (KMG-III): the genomes of soil and plant-associated and newly described type strains.</title>
        <authorList>
            <person name="Whitman W."/>
        </authorList>
    </citation>
    <scope>NUCLEOTIDE SEQUENCE [LARGE SCALE GENOMIC DNA]</scope>
    <source>
        <strain evidence="11 12">DSM 11255</strain>
    </source>
</reference>
<comment type="similarity">
    <text evidence="3 10">Belongs to the thioester dehydratase family. FabZ subfamily.</text>
</comment>
<evidence type="ECO:0000256" key="3">
    <source>
        <dbReference type="ARBA" id="ARBA00009174"/>
    </source>
</evidence>
<dbReference type="CDD" id="cd01288">
    <property type="entry name" value="FabZ"/>
    <property type="match status" value="1"/>
</dbReference>
<evidence type="ECO:0000313" key="12">
    <source>
        <dbReference type="Proteomes" id="UP000604066"/>
    </source>
</evidence>
<dbReference type="PANTHER" id="PTHR30272:SF1">
    <property type="entry name" value="3-HYDROXYACYL-[ACYL-CARRIER-PROTEIN] DEHYDRATASE"/>
    <property type="match status" value="1"/>
</dbReference>
<proteinExistence type="inferred from homology"/>
<dbReference type="EC" id="4.2.1.59" evidence="10"/>
<keyword evidence="8 10" id="KW-0456">Lyase</keyword>
<dbReference type="HAMAP" id="MF_00406">
    <property type="entry name" value="FabZ"/>
    <property type="match status" value="1"/>
</dbReference>
<keyword evidence="7 10" id="KW-0443">Lipid metabolism</keyword>
<dbReference type="Pfam" id="PF07977">
    <property type="entry name" value="FabA"/>
    <property type="match status" value="1"/>
</dbReference>
<evidence type="ECO:0000313" key="11">
    <source>
        <dbReference type="EMBL" id="NYE57676.1"/>
    </source>
</evidence>
<feature type="active site" evidence="10">
    <location>
        <position position="52"/>
    </location>
</feature>
<evidence type="ECO:0000256" key="5">
    <source>
        <dbReference type="ARBA" id="ARBA00022516"/>
    </source>
</evidence>
<name>A0ABX2R918_9THEO</name>
<evidence type="ECO:0000256" key="9">
    <source>
        <dbReference type="ARBA" id="ARBA00025049"/>
    </source>
</evidence>
<dbReference type="InterPro" id="IPR013114">
    <property type="entry name" value="FabA_FabZ"/>
</dbReference>
<evidence type="ECO:0000256" key="7">
    <source>
        <dbReference type="ARBA" id="ARBA00023098"/>
    </source>
</evidence>
<dbReference type="Proteomes" id="UP000604066">
    <property type="component" value="Unassembled WGS sequence"/>
</dbReference>
<protein>
    <recommendedName>
        <fullName evidence="10">3-hydroxyacyl-[acyl-carrier-protein] dehydratase FabZ</fullName>
        <ecNumber evidence="10">4.2.1.59</ecNumber>
    </recommendedName>
    <alternativeName>
        <fullName evidence="10">(3R)-hydroxymyristoyl-[acyl-carrier-protein] dehydratase</fullName>
        <shortName evidence="10">(3R)-hydroxymyristoyl-ACP dehydrase</shortName>
    </alternativeName>
    <alternativeName>
        <fullName evidence="10">Beta-hydroxyacyl-ACP dehydratase</fullName>
    </alternativeName>
</protein>
<dbReference type="EMBL" id="JACCBS010000002">
    <property type="protein sequence ID" value="NYE57676.1"/>
    <property type="molecule type" value="Genomic_DNA"/>
</dbReference>
<dbReference type="GO" id="GO:0019171">
    <property type="term" value="F:(3R)-hydroxyacyl-[acyl-carrier-protein] dehydratase activity"/>
    <property type="evidence" value="ECO:0007669"/>
    <property type="project" value="UniProtKB-EC"/>
</dbReference>
<comment type="subcellular location">
    <subcellularLocation>
        <location evidence="2 10">Cytoplasm</location>
    </subcellularLocation>
</comment>
<evidence type="ECO:0000256" key="6">
    <source>
        <dbReference type="ARBA" id="ARBA00022556"/>
    </source>
</evidence>
<keyword evidence="4 10" id="KW-0963">Cytoplasm</keyword>